<organism evidence="2 3">
    <name type="scientific">Thalassiosira oceanica</name>
    <name type="common">Marine diatom</name>
    <dbReference type="NCBI Taxonomy" id="159749"/>
    <lineage>
        <taxon>Eukaryota</taxon>
        <taxon>Sar</taxon>
        <taxon>Stramenopiles</taxon>
        <taxon>Ochrophyta</taxon>
        <taxon>Bacillariophyta</taxon>
        <taxon>Coscinodiscophyceae</taxon>
        <taxon>Thalassiosirophycidae</taxon>
        <taxon>Thalassiosirales</taxon>
        <taxon>Thalassiosiraceae</taxon>
        <taxon>Thalassiosira</taxon>
    </lineage>
</organism>
<feature type="signal peptide" evidence="1">
    <location>
        <begin position="1"/>
        <end position="24"/>
    </location>
</feature>
<keyword evidence="3" id="KW-1185">Reference proteome</keyword>
<keyword evidence="1" id="KW-0732">Signal</keyword>
<evidence type="ECO:0000256" key="1">
    <source>
        <dbReference type="SAM" id="SignalP"/>
    </source>
</evidence>
<dbReference type="AlphaFoldDB" id="K0T9Y0"/>
<name>K0T9Y0_THAOC</name>
<accession>K0T9Y0</accession>
<protein>
    <submittedName>
        <fullName evidence="2">Uncharacterized protein</fullName>
    </submittedName>
</protein>
<evidence type="ECO:0000313" key="3">
    <source>
        <dbReference type="Proteomes" id="UP000266841"/>
    </source>
</evidence>
<dbReference type="EMBL" id="AGNL01003781">
    <property type="protein sequence ID" value="EJK74325.1"/>
    <property type="molecule type" value="Genomic_DNA"/>
</dbReference>
<feature type="non-terminal residue" evidence="2">
    <location>
        <position position="47"/>
    </location>
</feature>
<comment type="caution">
    <text evidence="2">The sequence shown here is derived from an EMBL/GenBank/DDBJ whole genome shotgun (WGS) entry which is preliminary data.</text>
</comment>
<dbReference type="Proteomes" id="UP000266841">
    <property type="component" value="Unassembled WGS sequence"/>
</dbReference>
<proteinExistence type="predicted"/>
<sequence>MNRPSVSIALFLGVWSLAALSAQAQQQTAKWHPTYSAGWADGYCRYT</sequence>
<feature type="chain" id="PRO_5003837759" evidence="1">
    <location>
        <begin position="25"/>
        <end position="47"/>
    </location>
</feature>
<reference evidence="2 3" key="1">
    <citation type="journal article" date="2012" name="Genome Biol.">
        <title>Genome and low-iron response of an oceanic diatom adapted to chronic iron limitation.</title>
        <authorList>
            <person name="Lommer M."/>
            <person name="Specht M."/>
            <person name="Roy A.S."/>
            <person name="Kraemer L."/>
            <person name="Andreson R."/>
            <person name="Gutowska M.A."/>
            <person name="Wolf J."/>
            <person name="Bergner S.V."/>
            <person name="Schilhabel M.B."/>
            <person name="Klostermeier U.C."/>
            <person name="Beiko R.G."/>
            <person name="Rosenstiel P."/>
            <person name="Hippler M."/>
            <person name="Laroche J."/>
        </authorList>
    </citation>
    <scope>NUCLEOTIDE SEQUENCE [LARGE SCALE GENOMIC DNA]</scope>
    <source>
        <strain evidence="2 3">CCMP1005</strain>
    </source>
</reference>
<evidence type="ECO:0000313" key="2">
    <source>
        <dbReference type="EMBL" id="EJK74325.1"/>
    </source>
</evidence>
<gene>
    <name evidence="2" type="ORF">THAOC_04002</name>
</gene>